<dbReference type="Gene3D" id="3.30.230.10">
    <property type="match status" value="1"/>
</dbReference>
<organism evidence="8 9">
    <name type="scientific">Anaerobranca californiensis DSM 14826</name>
    <dbReference type="NCBI Taxonomy" id="1120989"/>
    <lineage>
        <taxon>Bacteria</taxon>
        <taxon>Bacillati</taxon>
        <taxon>Bacillota</taxon>
        <taxon>Clostridia</taxon>
        <taxon>Eubacteriales</taxon>
        <taxon>Proteinivoracaceae</taxon>
        <taxon>Anaerobranca</taxon>
    </lineage>
</organism>
<dbReference type="PANTHER" id="PTHR33992:SF1">
    <property type="entry name" value="RIBONUCLEASE P PROTEIN COMPONENT"/>
    <property type="match status" value="1"/>
</dbReference>
<evidence type="ECO:0000256" key="4">
    <source>
        <dbReference type="ARBA" id="ARBA00022801"/>
    </source>
</evidence>
<dbReference type="SUPFAM" id="SSF54211">
    <property type="entry name" value="Ribosomal protein S5 domain 2-like"/>
    <property type="match status" value="1"/>
</dbReference>
<dbReference type="InterPro" id="IPR014721">
    <property type="entry name" value="Ribsml_uS5_D2-typ_fold_subgr"/>
</dbReference>
<dbReference type="InterPro" id="IPR020568">
    <property type="entry name" value="Ribosomal_Su5_D2-typ_SF"/>
</dbReference>
<dbReference type="Proteomes" id="UP000243547">
    <property type="component" value="Unassembled WGS sequence"/>
</dbReference>
<comment type="function">
    <text evidence="6">RNaseP catalyzes the removal of the 5'-leader sequence from pre-tRNA to produce the mature 5'-terminus. It can also cleave other RNA substrates such as 4.5S RNA. The protein component plays an auxiliary but essential role in vivo by binding to the 5'-leader sequence and broadening the substrate specificity of the ribozyme.</text>
</comment>
<dbReference type="PANTHER" id="PTHR33992">
    <property type="entry name" value="RIBONUCLEASE P PROTEIN COMPONENT"/>
    <property type="match status" value="1"/>
</dbReference>
<evidence type="ECO:0000313" key="8">
    <source>
        <dbReference type="EMBL" id="SHJ77441.1"/>
    </source>
</evidence>
<comment type="similarity">
    <text evidence="6">Belongs to the RnpA family.</text>
</comment>
<sequence>MMELKGLLPLKKNLEFKNVYNNGKSISTKNLVLYFYMTNTKGKVGFVVSKKIGKSVIRNKYKRLIREAFRNAPVNVNQHMNLIFLARPRIVEADYHIIKKDIIYLLRKAHKFLGEENG</sequence>
<dbReference type="AlphaFoldDB" id="A0A1M6M1S5"/>
<dbReference type="GO" id="GO:0030677">
    <property type="term" value="C:ribonuclease P complex"/>
    <property type="evidence" value="ECO:0007669"/>
    <property type="project" value="TreeGrafter"/>
</dbReference>
<dbReference type="GO" id="GO:0001682">
    <property type="term" value="P:tRNA 5'-leader removal"/>
    <property type="evidence" value="ECO:0007669"/>
    <property type="project" value="UniProtKB-UniRule"/>
</dbReference>
<dbReference type="NCBIfam" id="TIGR00188">
    <property type="entry name" value="rnpA"/>
    <property type="match status" value="1"/>
</dbReference>
<dbReference type="GO" id="GO:0004526">
    <property type="term" value="F:ribonuclease P activity"/>
    <property type="evidence" value="ECO:0007669"/>
    <property type="project" value="UniProtKB-UniRule"/>
</dbReference>
<keyword evidence="2 6" id="KW-0540">Nuclease</keyword>
<evidence type="ECO:0000256" key="2">
    <source>
        <dbReference type="ARBA" id="ARBA00022722"/>
    </source>
</evidence>
<dbReference type="EMBL" id="FRAI01000006">
    <property type="protein sequence ID" value="SHJ77441.1"/>
    <property type="molecule type" value="Genomic_DNA"/>
</dbReference>
<proteinExistence type="inferred from homology"/>
<keyword evidence="1 6" id="KW-0819">tRNA processing</keyword>
<dbReference type="GO" id="GO:0000049">
    <property type="term" value="F:tRNA binding"/>
    <property type="evidence" value="ECO:0007669"/>
    <property type="project" value="UniProtKB-UniRule"/>
</dbReference>
<evidence type="ECO:0000256" key="6">
    <source>
        <dbReference type="HAMAP-Rule" id="MF_00227"/>
    </source>
</evidence>
<keyword evidence="5 6" id="KW-0694">RNA-binding</keyword>
<dbReference type="Pfam" id="PF00825">
    <property type="entry name" value="Ribonuclease_P"/>
    <property type="match status" value="1"/>
</dbReference>
<keyword evidence="3 6" id="KW-0255">Endonuclease</keyword>
<evidence type="ECO:0000313" key="9">
    <source>
        <dbReference type="Proteomes" id="UP000243547"/>
    </source>
</evidence>
<accession>A0A1M6M1S5</accession>
<dbReference type="InterPro" id="IPR000100">
    <property type="entry name" value="RNase_P"/>
</dbReference>
<protein>
    <recommendedName>
        <fullName evidence="6 7">Ribonuclease P protein component</fullName>
        <shortName evidence="6">RNase P protein</shortName>
        <shortName evidence="6">RNaseP protein</shortName>
        <ecNumber evidence="6 7">3.1.26.5</ecNumber>
    </recommendedName>
    <alternativeName>
        <fullName evidence="6">Protein C5</fullName>
    </alternativeName>
</protein>
<evidence type="ECO:0000256" key="7">
    <source>
        <dbReference type="NCBIfam" id="TIGR00188"/>
    </source>
</evidence>
<dbReference type="STRING" id="1120989.SAMN02745227_00615"/>
<dbReference type="EC" id="3.1.26.5" evidence="6 7"/>
<evidence type="ECO:0000256" key="5">
    <source>
        <dbReference type="ARBA" id="ARBA00022884"/>
    </source>
</evidence>
<comment type="catalytic activity">
    <reaction evidence="6">
        <text>Endonucleolytic cleavage of RNA, removing 5'-extranucleotides from tRNA precursor.</text>
        <dbReference type="EC" id="3.1.26.5"/>
    </reaction>
</comment>
<dbReference type="GO" id="GO:0042781">
    <property type="term" value="F:3'-tRNA processing endoribonuclease activity"/>
    <property type="evidence" value="ECO:0007669"/>
    <property type="project" value="TreeGrafter"/>
</dbReference>
<dbReference type="HAMAP" id="MF_00227">
    <property type="entry name" value="RNase_P"/>
    <property type="match status" value="1"/>
</dbReference>
<keyword evidence="9" id="KW-1185">Reference proteome</keyword>
<evidence type="ECO:0000256" key="3">
    <source>
        <dbReference type="ARBA" id="ARBA00022759"/>
    </source>
</evidence>
<gene>
    <name evidence="6" type="primary">rnpA</name>
    <name evidence="8" type="ORF">SAMN02745227_00615</name>
</gene>
<comment type="subunit">
    <text evidence="6">Consists of a catalytic RNA component (M1 or rnpB) and a protein subunit.</text>
</comment>
<reference evidence="9" key="1">
    <citation type="submission" date="2016-11" db="EMBL/GenBank/DDBJ databases">
        <authorList>
            <person name="Varghese N."/>
            <person name="Submissions S."/>
        </authorList>
    </citation>
    <scope>NUCLEOTIDE SEQUENCE [LARGE SCALE GENOMIC DNA]</scope>
    <source>
        <strain evidence="9">DSM 14826</strain>
    </source>
</reference>
<evidence type="ECO:0000256" key="1">
    <source>
        <dbReference type="ARBA" id="ARBA00022694"/>
    </source>
</evidence>
<name>A0A1M6M1S5_9FIRM</name>
<keyword evidence="4 6" id="KW-0378">Hydrolase</keyword>